<evidence type="ECO:0000313" key="1">
    <source>
        <dbReference type="EMBL" id="QTA93884.1"/>
    </source>
</evidence>
<protein>
    <submittedName>
        <fullName evidence="1">Uncharacterized protein</fullName>
    </submittedName>
</protein>
<dbReference type="EMBL" id="CP061800">
    <property type="protein sequence ID" value="QTA93884.1"/>
    <property type="molecule type" value="Genomic_DNA"/>
</dbReference>
<accession>A0A975GU76</accession>
<reference evidence="1" key="1">
    <citation type="journal article" date="2021" name="Microb. Physiol.">
        <title>Proteogenomic Insights into the Physiology of Marine, Sulfate-Reducing, Filamentous Desulfonema limicola and Desulfonema magnum.</title>
        <authorList>
            <person name="Schnaars V."/>
            <person name="Wohlbrand L."/>
            <person name="Scheve S."/>
            <person name="Hinrichs C."/>
            <person name="Reinhardt R."/>
            <person name="Rabus R."/>
        </authorList>
    </citation>
    <scope>NUCLEOTIDE SEQUENCE</scope>
    <source>
        <strain evidence="1">4be13</strain>
    </source>
</reference>
<proteinExistence type="predicted"/>
<gene>
    <name evidence="1" type="ORF">dnm_099920</name>
</gene>
<dbReference type="AlphaFoldDB" id="A0A975GU76"/>
<organism evidence="1 2">
    <name type="scientific">Desulfonema magnum</name>
    <dbReference type="NCBI Taxonomy" id="45655"/>
    <lineage>
        <taxon>Bacteria</taxon>
        <taxon>Pseudomonadati</taxon>
        <taxon>Thermodesulfobacteriota</taxon>
        <taxon>Desulfobacteria</taxon>
        <taxon>Desulfobacterales</taxon>
        <taxon>Desulfococcaceae</taxon>
        <taxon>Desulfonema</taxon>
    </lineage>
</organism>
<keyword evidence="2" id="KW-1185">Reference proteome</keyword>
<sequence length="57" mass="6805">MRQIRIFSDTHLIRGITAFISETGTLPQNLNYKIVQHDPFLPWPRIMTIFFLKPDFE</sequence>
<dbReference type="KEGG" id="dmm:dnm_099920"/>
<evidence type="ECO:0000313" key="2">
    <source>
        <dbReference type="Proteomes" id="UP000663722"/>
    </source>
</evidence>
<name>A0A975GU76_9BACT</name>
<dbReference type="Proteomes" id="UP000663722">
    <property type="component" value="Chromosome"/>
</dbReference>